<dbReference type="InterPro" id="IPR002504">
    <property type="entry name" value="NADK"/>
</dbReference>
<dbReference type="PANTHER" id="PTHR13158:SF5">
    <property type="entry name" value="NAD KINASE 2, MITOCHONDRIAL"/>
    <property type="match status" value="1"/>
</dbReference>
<proteinExistence type="predicted"/>
<keyword evidence="1" id="KW-0808">Transferase</keyword>
<dbReference type="Gene3D" id="3.40.50.10330">
    <property type="entry name" value="Probable inorganic polyphosphate/atp-NAD kinase, domain 1"/>
    <property type="match status" value="1"/>
</dbReference>
<dbReference type="EMBL" id="KF900929">
    <property type="protein sequence ID" value="AIF11875.1"/>
    <property type="molecule type" value="Genomic_DNA"/>
</dbReference>
<dbReference type="AlphaFoldDB" id="A0A075H9N7"/>
<dbReference type="GO" id="GO:0003951">
    <property type="term" value="F:NAD+ kinase activity"/>
    <property type="evidence" value="ECO:0007669"/>
    <property type="project" value="InterPro"/>
</dbReference>
<name>A0A075H9N7_9EURY</name>
<dbReference type="PANTHER" id="PTHR13158">
    <property type="match status" value="1"/>
</dbReference>
<protein>
    <submittedName>
        <fullName evidence="1">Inorganic polyphosphate/ATP-NAD kinase</fullName>
    </submittedName>
</protein>
<keyword evidence="1" id="KW-0418">Kinase</keyword>
<accession>A0A075H9N7</accession>
<dbReference type="SUPFAM" id="SSF111331">
    <property type="entry name" value="NAD kinase/diacylglycerol kinase-like"/>
    <property type="match status" value="1"/>
</dbReference>
<sequence length="295" mass="33180">MGADILVVYKKNFEEVHDLSIASLKSDLDGLTEERGTSYELVPREAVKRSDFVGRDLVIVVGGDGTLTSIAHNVDADTQILGVNSHPMDDDPNGSFGFFMGSDSTTFASDLRAALDGEAIVNLLPRLSAEIVTTSGNRITCDPALNDLLIANTHQYQPSRYRLKRDADDNHDKVDLMQRSSGLLFSTFVGQGAWFRHICVIEGMKFDPEMIHDHYLFCARDLPRDERREDGSYFAWTKQPTVINSDMHRGFCVPDGWDEWHFTRGSTVTVTIDGPKLQLLTFRERLVDKLAHWIE</sequence>
<dbReference type="InterPro" id="IPR017438">
    <property type="entry name" value="ATP-NAD_kinase_N"/>
</dbReference>
<dbReference type="GO" id="GO:0006741">
    <property type="term" value="P:NADP+ biosynthetic process"/>
    <property type="evidence" value="ECO:0007669"/>
    <property type="project" value="InterPro"/>
</dbReference>
<reference evidence="1" key="1">
    <citation type="journal article" date="2014" name="Genome Biol. Evol.">
        <title>Pangenome evidence for extensive interdomain horizontal transfer affecting lineage core and shell genes in uncultured planktonic thaumarchaeota and euryarchaeota.</title>
        <authorList>
            <person name="Deschamps P."/>
            <person name="Zivanovic Y."/>
            <person name="Moreira D."/>
            <person name="Rodriguez-Valera F."/>
            <person name="Lopez-Garcia P."/>
        </authorList>
    </citation>
    <scope>NUCLEOTIDE SEQUENCE</scope>
</reference>
<dbReference type="GO" id="GO:0019674">
    <property type="term" value="P:NAD+ metabolic process"/>
    <property type="evidence" value="ECO:0007669"/>
    <property type="project" value="TreeGrafter"/>
</dbReference>
<dbReference type="InterPro" id="IPR016064">
    <property type="entry name" value="NAD/diacylglycerol_kinase_sf"/>
</dbReference>
<organism evidence="1">
    <name type="scientific">uncultured marine group II/III euryarchaeote KM3_53_G07</name>
    <dbReference type="NCBI Taxonomy" id="1456458"/>
    <lineage>
        <taxon>Archaea</taxon>
        <taxon>Methanobacteriati</taxon>
        <taxon>Methanobacteriota</taxon>
        <taxon>environmental samples</taxon>
    </lineage>
</organism>
<dbReference type="Pfam" id="PF01513">
    <property type="entry name" value="NAD_kinase"/>
    <property type="match status" value="1"/>
</dbReference>
<evidence type="ECO:0000313" key="1">
    <source>
        <dbReference type="EMBL" id="AIF11875.1"/>
    </source>
</evidence>